<dbReference type="Pfam" id="PF02627">
    <property type="entry name" value="CMD"/>
    <property type="match status" value="1"/>
</dbReference>
<gene>
    <name evidence="2" type="ORF">GCM10010403_26030</name>
</gene>
<dbReference type="NCBIfam" id="TIGR00778">
    <property type="entry name" value="ahpD_dom"/>
    <property type="match status" value="1"/>
</dbReference>
<evidence type="ECO:0000313" key="2">
    <source>
        <dbReference type="EMBL" id="GAA2332947.1"/>
    </source>
</evidence>
<evidence type="ECO:0000313" key="3">
    <source>
        <dbReference type="Proteomes" id="UP001501584"/>
    </source>
</evidence>
<name>A0ABN3FM47_9ACTN</name>
<dbReference type="InterPro" id="IPR029032">
    <property type="entry name" value="AhpD-like"/>
</dbReference>
<dbReference type="Proteomes" id="UP001501584">
    <property type="component" value="Unassembled WGS sequence"/>
</dbReference>
<feature type="domain" description="Carboxymuconolactone decarboxylase-like" evidence="1">
    <location>
        <begin position="21"/>
        <end position="100"/>
    </location>
</feature>
<comment type="caution">
    <text evidence="2">The sequence shown here is derived from an EMBL/GenBank/DDBJ whole genome shotgun (WGS) entry which is preliminary data.</text>
</comment>
<organism evidence="2 3">
    <name type="scientific">Glycomyces rutgersensis</name>
    <dbReference type="NCBI Taxonomy" id="58115"/>
    <lineage>
        <taxon>Bacteria</taxon>
        <taxon>Bacillati</taxon>
        <taxon>Actinomycetota</taxon>
        <taxon>Actinomycetes</taxon>
        <taxon>Glycomycetales</taxon>
        <taxon>Glycomycetaceae</taxon>
        <taxon>Glycomyces</taxon>
    </lineage>
</organism>
<reference evidence="2 3" key="1">
    <citation type="journal article" date="2019" name="Int. J. Syst. Evol. Microbiol.">
        <title>The Global Catalogue of Microorganisms (GCM) 10K type strain sequencing project: providing services to taxonomists for standard genome sequencing and annotation.</title>
        <authorList>
            <consortium name="The Broad Institute Genomics Platform"/>
            <consortium name="The Broad Institute Genome Sequencing Center for Infectious Disease"/>
            <person name="Wu L."/>
            <person name="Ma J."/>
        </authorList>
    </citation>
    <scope>NUCLEOTIDE SEQUENCE [LARGE SCALE GENOMIC DNA]</scope>
    <source>
        <strain evidence="2 3">JCM 6238</strain>
    </source>
</reference>
<dbReference type="PANTHER" id="PTHR34846:SF7">
    <property type="entry name" value="BLL7811 PROTEIN"/>
    <property type="match status" value="1"/>
</dbReference>
<evidence type="ECO:0000259" key="1">
    <source>
        <dbReference type="Pfam" id="PF02627"/>
    </source>
</evidence>
<dbReference type="Gene3D" id="1.20.1290.10">
    <property type="entry name" value="AhpD-like"/>
    <property type="match status" value="1"/>
</dbReference>
<proteinExistence type="predicted"/>
<protein>
    <submittedName>
        <fullName evidence="2">Carboxymuconolactone decarboxylase family protein</fullName>
    </submittedName>
</protein>
<dbReference type="PANTHER" id="PTHR34846">
    <property type="entry name" value="4-CARBOXYMUCONOLACTONE DECARBOXYLASE FAMILY PROTEIN (AFU_ORTHOLOGUE AFUA_6G11590)"/>
    <property type="match status" value="1"/>
</dbReference>
<accession>A0ABN3FM47</accession>
<dbReference type="InterPro" id="IPR004675">
    <property type="entry name" value="AhpD_core"/>
</dbReference>
<dbReference type="SUPFAM" id="SSF69118">
    <property type="entry name" value="AhpD-like"/>
    <property type="match status" value="1"/>
</dbReference>
<dbReference type="InterPro" id="IPR003779">
    <property type="entry name" value="CMD-like"/>
</dbReference>
<dbReference type="EMBL" id="BAAASX010000004">
    <property type="protein sequence ID" value="GAA2332947.1"/>
    <property type="molecule type" value="Genomic_DNA"/>
</dbReference>
<sequence>MKETAMEARIDYYANPIAAKFAKHINAAGLALKKTGLPAEIPNLVLLRASQINGCGVCTDMHAKDAAHAGETTVRLTMVAAWRDSVVFTEPERAALALTEAGTRLADSAGVSDDVWDTARKHFDDDQLSGLVSLIALINAYNRMNAIPRIPGGNYTPGAWS</sequence>
<keyword evidence="3" id="KW-1185">Reference proteome</keyword>